<evidence type="ECO:0000313" key="14">
    <source>
        <dbReference type="EMBL" id="MBR7836218.1"/>
    </source>
</evidence>
<proteinExistence type="inferred from homology"/>
<feature type="domain" description="Serine hydroxymethyltransferase-like" evidence="13">
    <location>
        <begin position="10"/>
        <end position="385"/>
    </location>
</feature>
<evidence type="ECO:0000313" key="15">
    <source>
        <dbReference type="Proteomes" id="UP000675781"/>
    </source>
</evidence>
<feature type="binding site" evidence="11">
    <location>
        <begin position="126"/>
        <end position="128"/>
    </location>
    <ligand>
        <name>(6S)-5,6,7,8-tetrahydrofolate</name>
        <dbReference type="ChEBI" id="CHEBI:57453"/>
    </ligand>
</feature>
<feature type="binding site" evidence="11">
    <location>
        <position position="122"/>
    </location>
    <ligand>
        <name>(6S)-5,6,7,8-tetrahydrofolate</name>
        <dbReference type="ChEBI" id="CHEBI:57453"/>
    </ligand>
</feature>
<dbReference type="Gene3D" id="3.40.640.10">
    <property type="entry name" value="Type I PLP-dependent aspartate aminotransferase-like (Major domain)"/>
    <property type="match status" value="1"/>
</dbReference>
<dbReference type="EMBL" id="JAGSOG010000131">
    <property type="protein sequence ID" value="MBR7836218.1"/>
    <property type="molecule type" value="Genomic_DNA"/>
</dbReference>
<dbReference type="Gene3D" id="3.90.1150.10">
    <property type="entry name" value="Aspartate Aminotransferase, domain 1"/>
    <property type="match status" value="1"/>
</dbReference>
<protein>
    <recommendedName>
        <fullName evidence="11">Serine hydroxymethyltransferase</fullName>
        <shortName evidence="11">SHMT</shortName>
        <shortName evidence="11">Serine methylase</shortName>
        <ecNumber evidence="11">2.1.2.1</ecNumber>
    </recommendedName>
</protein>
<dbReference type="InterPro" id="IPR015421">
    <property type="entry name" value="PyrdxlP-dep_Trfase_major"/>
</dbReference>
<dbReference type="RefSeq" id="WP_212530698.1">
    <property type="nucleotide sequence ID" value="NZ_JAGSOG010000131.1"/>
</dbReference>
<evidence type="ECO:0000256" key="8">
    <source>
        <dbReference type="ARBA" id="ARBA00022679"/>
    </source>
</evidence>
<comment type="subunit">
    <text evidence="4 11">Homodimer.</text>
</comment>
<dbReference type="EC" id="2.1.2.1" evidence="11"/>
<evidence type="ECO:0000256" key="4">
    <source>
        <dbReference type="ARBA" id="ARBA00011738"/>
    </source>
</evidence>
<comment type="similarity">
    <text evidence="3 11">Belongs to the SHMT family.</text>
</comment>
<keyword evidence="6 11" id="KW-0554">One-carbon metabolism</keyword>
<evidence type="ECO:0000256" key="10">
    <source>
        <dbReference type="ARBA" id="ARBA00054606"/>
    </source>
</evidence>
<gene>
    <name evidence="11" type="primary">glyA</name>
    <name evidence="14" type="ORF">KDL01_23270</name>
</gene>
<evidence type="ECO:0000256" key="12">
    <source>
        <dbReference type="PIRSR" id="PIRSR000412-50"/>
    </source>
</evidence>
<comment type="caution">
    <text evidence="14">The sequence shown here is derived from an EMBL/GenBank/DDBJ whole genome shotgun (WGS) entry which is preliminary data.</text>
</comment>
<dbReference type="InterPro" id="IPR001085">
    <property type="entry name" value="Ser_HO-MeTrfase"/>
</dbReference>
<reference evidence="14" key="1">
    <citation type="submission" date="2021-04" db="EMBL/GenBank/DDBJ databases">
        <title>Genome based classification of Actinospica acidithermotolerans sp. nov., an actinobacterium isolated from an Indonesian hot spring.</title>
        <authorList>
            <person name="Kusuma A.B."/>
            <person name="Putra K.E."/>
            <person name="Nafisah S."/>
            <person name="Loh J."/>
            <person name="Nouioui I."/>
            <person name="Goodfellow M."/>
        </authorList>
    </citation>
    <scope>NUCLEOTIDE SEQUENCE</scope>
    <source>
        <strain evidence="14">CSCA 57</strain>
    </source>
</reference>
<dbReference type="InterPro" id="IPR015422">
    <property type="entry name" value="PyrdxlP-dep_Trfase_small"/>
</dbReference>
<evidence type="ECO:0000256" key="6">
    <source>
        <dbReference type="ARBA" id="ARBA00022563"/>
    </source>
</evidence>
<dbReference type="InterPro" id="IPR039429">
    <property type="entry name" value="SHMT-like_dom"/>
</dbReference>
<evidence type="ECO:0000259" key="13">
    <source>
        <dbReference type="Pfam" id="PF00464"/>
    </source>
</evidence>
<dbReference type="PANTHER" id="PTHR11680:SF50">
    <property type="entry name" value="SERINE HYDROXYMETHYLTRANSFERASE"/>
    <property type="match status" value="1"/>
</dbReference>
<comment type="cofactor">
    <cofactor evidence="1 11 12">
        <name>pyridoxal 5'-phosphate</name>
        <dbReference type="ChEBI" id="CHEBI:597326"/>
    </cofactor>
</comment>
<comment type="subcellular location">
    <subcellularLocation>
        <location evidence="2 11">Cytoplasm</location>
    </subcellularLocation>
</comment>
<dbReference type="GO" id="GO:0019264">
    <property type="term" value="P:glycine biosynthetic process from serine"/>
    <property type="evidence" value="ECO:0007669"/>
    <property type="project" value="UniProtKB-UniRule"/>
</dbReference>
<keyword evidence="7 11" id="KW-0028">Amino-acid biosynthesis</keyword>
<dbReference type="Pfam" id="PF00464">
    <property type="entry name" value="SHMT"/>
    <property type="match status" value="1"/>
</dbReference>
<dbReference type="NCBIfam" id="NF000586">
    <property type="entry name" value="PRK00011.1"/>
    <property type="match status" value="1"/>
</dbReference>
<comment type="catalytic activity">
    <reaction evidence="11">
        <text>(6R)-5,10-methylene-5,6,7,8-tetrahydrofolate + glycine + H2O = (6S)-5,6,7,8-tetrahydrofolate + L-serine</text>
        <dbReference type="Rhea" id="RHEA:15481"/>
        <dbReference type="ChEBI" id="CHEBI:15377"/>
        <dbReference type="ChEBI" id="CHEBI:15636"/>
        <dbReference type="ChEBI" id="CHEBI:33384"/>
        <dbReference type="ChEBI" id="CHEBI:57305"/>
        <dbReference type="ChEBI" id="CHEBI:57453"/>
        <dbReference type="EC" id="2.1.2.1"/>
    </reaction>
</comment>
<dbReference type="InterPro" id="IPR019798">
    <property type="entry name" value="Ser_HO-MeTrfase_PLP_BS"/>
</dbReference>
<dbReference type="AlphaFoldDB" id="A0A941ITP5"/>
<keyword evidence="5 11" id="KW-0963">Cytoplasm</keyword>
<name>A0A941ITP5_9ACTN</name>
<dbReference type="GO" id="GO:0030170">
    <property type="term" value="F:pyridoxal phosphate binding"/>
    <property type="evidence" value="ECO:0007669"/>
    <property type="project" value="UniProtKB-UniRule"/>
</dbReference>
<evidence type="ECO:0000256" key="3">
    <source>
        <dbReference type="ARBA" id="ARBA00006376"/>
    </source>
</evidence>
<feature type="site" description="Plays an important role in substrate specificity" evidence="11">
    <location>
        <position position="230"/>
    </location>
</feature>
<dbReference type="GO" id="GO:0004372">
    <property type="term" value="F:glycine hydroxymethyltransferase activity"/>
    <property type="evidence" value="ECO:0007669"/>
    <property type="project" value="UniProtKB-UniRule"/>
</dbReference>
<evidence type="ECO:0000256" key="1">
    <source>
        <dbReference type="ARBA" id="ARBA00001933"/>
    </source>
</evidence>
<comment type="function">
    <text evidence="10">Catalyzes the reversible interconversion of serine and glycine with tetrahydrofolate (THF) serving as the one-carbon carrier. This reaction serves as the major source of one-carbon groups required for the biosynthesis of purines, thymidylate, methionine, and other important biomolecules. Also exhibits THF-independent aldolase activity toward beta-hydroxyamino acids, producing glycine and aldehydes, via a retro-aldol mechanism. Thus, is able to catalyze the cleavage of L-allo-threonine.</text>
</comment>
<dbReference type="Proteomes" id="UP000675781">
    <property type="component" value="Unassembled WGS sequence"/>
</dbReference>
<dbReference type="SUPFAM" id="SSF53383">
    <property type="entry name" value="PLP-dependent transferases"/>
    <property type="match status" value="1"/>
</dbReference>
<dbReference type="PANTHER" id="PTHR11680">
    <property type="entry name" value="SERINE HYDROXYMETHYLTRANSFERASE"/>
    <property type="match status" value="1"/>
</dbReference>
<comment type="caution">
    <text evidence="11">Lacks conserved residue(s) required for the propagation of feature annotation.</text>
</comment>
<evidence type="ECO:0000256" key="7">
    <source>
        <dbReference type="ARBA" id="ARBA00022605"/>
    </source>
</evidence>
<dbReference type="InterPro" id="IPR015424">
    <property type="entry name" value="PyrdxlP-dep_Trfase"/>
</dbReference>
<dbReference type="InterPro" id="IPR049943">
    <property type="entry name" value="Ser_HO-MeTrfase-like"/>
</dbReference>
<keyword evidence="8 11" id="KW-0808">Transferase</keyword>
<evidence type="ECO:0000256" key="9">
    <source>
        <dbReference type="ARBA" id="ARBA00022898"/>
    </source>
</evidence>
<dbReference type="HAMAP" id="MF_00051">
    <property type="entry name" value="SHMT"/>
    <property type="match status" value="1"/>
</dbReference>
<dbReference type="CDD" id="cd00378">
    <property type="entry name" value="SHMT"/>
    <property type="match status" value="1"/>
</dbReference>
<keyword evidence="15" id="KW-1185">Reference proteome</keyword>
<dbReference type="GO" id="GO:0042803">
    <property type="term" value="F:protein homodimerization activity"/>
    <property type="evidence" value="ECO:0007669"/>
    <property type="project" value="UniProtKB-ARBA"/>
</dbReference>
<keyword evidence="9 11" id="KW-0663">Pyridoxal phosphate</keyword>
<accession>A0A941ITP5</accession>
<evidence type="ECO:0000256" key="5">
    <source>
        <dbReference type="ARBA" id="ARBA00022490"/>
    </source>
</evidence>
<comment type="pathway">
    <text evidence="11">One-carbon metabolism; tetrahydrofolate interconversion.</text>
</comment>
<evidence type="ECO:0000256" key="11">
    <source>
        <dbReference type="HAMAP-Rule" id="MF_00051"/>
    </source>
</evidence>
<feature type="modified residue" description="N6-(pyridoxal phosphate)lysine" evidence="11 12">
    <location>
        <position position="231"/>
    </location>
</feature>
<dbReference type="FunFam" id="3.40.640.10:FF:000001">
    <property type="entry name" value="Serine hydroxymethyltransferase"/>
    <property type="match status" value="1"/>
</dbReference>
<dbReference type="GO" id="GO:0035999">
    <property type="term" value="P:tetrahydrofolate interconversion"/>
    <property type="evidence" value="ECO:0007669"/>
    <property type="project" value="UniProtKB-UniRule"/>
</dbReference>
<dbReference type="PROSITE" id="PS00096">
    <property type="entry name" value="SHMT"/>
    <property type="match status" value="1"/>
</dbReference>
<feature type="binding site" evidence="11">
    <location>
        <position position="245"/>
    </location>
    <ligand>
        <name>(6S)-5,6,7,8-tetrahydrofolate</name>
        <dbReference type="ChEBI" id="CHEBI:57453"/>
    </ligand>
</feature>
<organism evidence="14 15">
    <name type="scientific">Actinospica durhamensis</name>
    <dbReference type="NCBI Taxonomy" id="1508375"/>
    <lineage>
        <taxon>Bacteria</taxon>
        <taxon>Bacillati</taxon>
        <taxon>Actinomycetota</taxon>
        <taxon>Actinomycetes</taxon>
        <taxon>Catenulisporales</taxon>
        <taxon>Actinospicaceae</taxon>
        <taxon>Actinospica</taxon>
    </lineage>
</organism>
<sequence length="427" mass="45249">MHQPALTHLAAADPEVARLAEAEAQRQFEKIRLIASENYVSTAVLEATGTVFTNKYSEGYAGKRYYEGQQVVDQLERLAIERAKTLFGAEHANVQPYSGSPANLAVYLAFMNPGDTVLSMDLPMGGHLTHGSPVSATGKWFRPTHYGVRQETGRVDMNDVREIALRERPRLIIAGGTAIPRTIDFAAFAEIAKETGAILLADMAHIAGLVAGGAHPTPVGHADVISTTTHKTLRGPRGAMLLSTEEHAKAIDKAVFPGLQGGPHNHTTAGIAVALAEAAKPSFRDYAAAIVANAQALAAALLERGFDLVSGGTDNHLLLIDLTNKGITGKVAAKALDAAGIELNFNTVPFDTRRPFDPSGLRLGAAAITTRGLRTEHMPALAGWIERAVLAAGRGPLDDADVAKELDAVAGEVRDLLDAFPMPGFSR</sequence>
<evidence type="ECO:0000256" key="2">
    <source>
        <dbReference type="ARBA" id="ARBA00004496"/>
    </source>
</evidence>
<comment type="pathway">
    <text evidence="11">Amino-acid biosynthesis; glycine biosynthesis; glycine from L-serine: step 1/1.</text>
</comment>
<dbReference type="PIRSF" id="PIRSF000412">
    <property type="entry name" value="SHMT"/>
    <property type="match status" value="1"/>
</dbReference>
<dbReference type="GO" id="GO:0005829">
    <property type="term" value="C:cytosol"/>
    <property type="evidence" value="ECO:0007669"/>
    <property type="project" value="TreeGrafter"/>
</dbReference>